<proteinExistence type="predicted"/>
<protein>
    <recommendedName>
        <fullName evidence="1">PORR domain-containing protein</fullName>
    </recommendedName>
</protein>
<dbReference type="InterPro" id="IPR021099">
    <property type="entry name" value="PORR_domain"/>
</dbReference>
<dbReference type="Pfam" id="PF11955">
    <property type="entry name" value="PORR"/>
    <property type="match status" value="1"/>
</dbReference>
<accession>A0AAD3SC60</accession>
<dbReference type="InterPro" id="IPR045040">
    <property type="entry name" value="PORR_fam"/>
</dbReference>
<name>A0AAD3SC60_NEPGR</name>
<dbReference type="PANTHER" id="PTHR31476:SF2">
    <property type="entry name" value="UBIQUITIN CARBOXYL-TERMINAL HYDROLASE FAMILY PROTEIN"/>
    <property type="match status" value="1"/>
</dbReference>
<feature type="domain" description="PORR" evidence="1">
    <location>
        <begin position="61"/>
        <end position="398"/>
    </location>
</feature>
<reference evidence="2" key="1">
    <citation type="submission" date="2023-05" db="EMBL/GenBank/DDBJ databases">
        <title>Nepenthes gracilis genome sequencing.</title>
        <authorList>
            <person name="Fukushima K."/>
        </authorList>
    </citation>
    <scope>NUCLEOTIDE SEQUENCE</scope>
    <source>
        <strain evidence="2">SING2019-196</strain>
    </source>
</reference>
<gene>
    <name evidence="2" type="ORF">Nepgr_009919</name>
</gene>
<evidence type="ECO:0000313" key="2">
    <source>
        <dbReference type="EMBL" id="GMH08079.1"/>
    </source>
</evidence>
<dbReference type="Proteomes" id="UP001279734">
    <property type="component" value="Unassembled WGS sequence"/>
</dbReference>
<sequence>MAFPLVSSPSGTKRQVFNTNPDFLSSATVHRMDTIHYNSTHFKKRKGLSLFVTCLAPKIIRDRLLDRQIVKQNNIRFVQKLRTLLLSKQKHFMPIHILSKCRSYLTLSKPRSILSMIYRYPTIFELFTIPWPPTPMNATKSYAQLCVRLTPAAEALASQEANLKLTASDALANKLQKLLMLSSHRRILLSKLVHLGTDLGLPPNFRSRLCNEYPERFKTVDTSYGRALELVSWDPDLEIPLPKIKTQNCELIVDRPLKFKQLKLRKGLNLKRCHHEFLIKFGELPEVCPYIAPAGEFPKESMEAEKRACSVVREVLGMTIQKRTLVDHLTHFRKEFELPNKLRGMLVRHPELFYVSLKGQRDSVFLVEAYDDDGALIEPDEALWINNRLLDLVREGKRMRRERRKVRINNDVIISDSTNSIFHHEVEDFDEDYQIDDGFEHLFDEDDSDFETCVDDDEVEQDELLFVGEEGNFWTAEATSGSDSIHVGSSEPW</sequence>
<comment type="caution">
    <text evidence="2">The sequence shown here is derived from an EMBL/GenBank/DDBJ whole genome shotgun (WGS) entry which is preliminary data.</text>
</comment>
<evidence type="ECO:0000259" key="1">
    <source>
        <dbReference type="Pfam" id="PF11955"/>
    </source>
</evidence>
<dbReference type="PANTHER" id="PTHR31476">
    <property type="entry name" value="PROTEIN WHAT'S THIS FACTOR 1 HOMOLOG, CHLOROPLASTIC"/>
    <property type="match status" value="1"/>
</dbReference>
<evidence type="ECO:0000313" key="3">
    <source>
        <dbReference type="Proteomes" id="UP001279734"/>
    </source>
</evidence>
<keyword evidence="3" id="KW-1185">Reference proteome</keyword>
<dbReference type="EMBL" id="BSYO01000008">
    <property type="protein sequence ID" value="GMH08079.1"/>
    <property type="molecule type" value="Genomic_DNA"/>
</dbReference>
<organism evidence="2 3">
    <name type="scientific">Nepenthes gracilis</name>
    <name type="common">Slender pitcher plant</name>
    <dbReference type="NCBI Taxonomy" id="150966"/>
    <lineage>
        <taxon>Eukaryota</taxon>
        <taxon>Viridiplantae</taxon>
        <taxon>Streptophyta</taxon>
        <taxon>Embryophyta</taxon>
        <taxon>Tracheophyta</taxon>
        <taxon>Spermatophyta</taxon>
        <taxon>Magnoliopsida</taxon>
        <taxon>eudicotyledons</taxon>
        <taxon>Gunneridae</taxon>
        <taxon>Pentapetalae</taxon>
        <taxon>Caryophyllales</taxon>
        <taxon>Nepenthaceae</taxon>
        <taxon>Nepenthes</taxon>
    </lineage>
</organism>
<dbReference type="AlphaFoldDB" id="A0AAD3SC60"/>
<dbReference type="GO" id="GO:0003723">
    <property type="term" value="F:RNA binding"/>
    <property type="evidence" value="ECO:0007669"/>
    <property type="project" value="InterPro"/>
</dbReference>